<evidence type="ECO:0000256" key="8">
    <source>
        <dbReference type="ARBA" id="ARBA00022475"/>
    </source>
</evidence>
<evidence type="ECO:0000256" key="4">
    <source>
        <dbReference type="ARBA" id="ARBA00004413"/>
    </source>
</evidence>
<dbReference type="GO" id="GO:0005769">
    <property type="term" value="C:early endosome"/>
    <property type="evidence" value="ECO:0007669"/>
    <property type="project" value="UniProtKB-SubCell"/>
</dbReference>
<accession>A0AAD8ZJ15</accession>
<comment type="caution">
    <text evidence="16">The sequence shown here is derived from an EMBL/GenBank/DDBJ whole genome shotgun (WGS) entry which is preliminary data.</text>
</comment>
<feature type="domain" description="ADF-H" evidence="15">
    <location>
        <begin position="2"/>
        <end position="154"/>
    </location>
</feature>
<keyword evidence="9" id="KW-0967">Endosome</keyword>
<evidence type="ECO:0000256" key="11">
    <source>
        <dbReference type="ARBA" id="ARBA00023018"/>
    </source>
</evidence>
<feature type="compositionally biased region" description="Basic and acidic residues" evidence="14">
    <location>
        <begin position="385"/>
        <end position="398"/>
    </location>
</feature>
<comment type="subcellular location">
    <subcellularLocation>
        <location evidence="2">Cell junction</location>
    </subcellularLocation>
    <subcellularLocation>
        <location evidence="4">Cell membrane</location>
        <topology evidence="4">Peripheral membrane protein</topology>
        <orientation evidence="4">Cytoplasmic side</orientation>
    </subcellularLocation>
    <subcellularLocation>
        <location evidence="6">Cell projection</location>
        <location evidence="6">Lamellipodium</location>
    </subcellularLocation>
    <subcellularLocation>
        <location evidence="5">Cell projection</location>
        <location evidence="5">Ruffle</location>
    </subcellularLocation>
    <subcellularLocation>
        <location evidence="7">Cytoplasm</location>
        <location evidence="7">Cell cortex</location>
    </subcellularLocation>
    <subcellularLocation>
        <location evidence="1">Cytoplasmic vesicle</location>
        <location evidence="1">Clathrin-coated vesicle</location>
    </subcellularLocation>
    <subcellularLocation>
        <location evidence="3">Early endosome</location>
    </subcellularLocation>
    <subcellularLocation>
        <location evidence="13">Synapse</location>
    </subcellularLocation>
</comment>
<keyword evidence="11" id="KW-0770">Synapse</keyword>
<dbReference type="Proteomes" id="UP001239994">
    <property type="component" value="Unassembled WGS sequence"/>
</dbReference>
<reference evidence="16" key="1">
    <citation type="submission" date="2023-03" db="EMBL/GenBank/DDBJ databases">
        <title>Electrophorus voltai genome.</title>
        <authorList>
            <person name="Bian C."/>
        </authorList>
    </citation>
    <scope>NUCLEOTIDE SEQUENCE</scope>
    <source>
        <strain evidence="16">CB-2022</strain>
        <tissue evidence="16">Muscle</tissue>
    </source>
</reference>
<name>A0AAD8ZJ15_9TELE</name>
<dbReference type="GO" id="GO:0045773">
    <property type="term" value="P:positive regulation of axon extension"/>
    <property type="evidence" value="ECO:0007669"/>
    <property type="project" value="TreeGrafter"/>
</dbReference>
<dbReference type="InterPro" id="IPR002108">
    <property type="entry name" value="ADF-H"/>
</dbReference>
<feature type="region of interest" description="Disordered" evidence="14">
    <location>
        <begin position="206"/>
        <end position="426"/>
    </location>
</feature>
<dbReference type="GO" id="GO:0030833">
    <property type="term" value="P:regulation of actin filament polymerization"/>
    <property type="evidence" value="ECO:0007669"/>
    <property type="project" value="TreeGrafter"/>
</dbReference>
<dbReference type="GO" id="GO:0030425">
    <property type="term" value="C:dendrite"/>
    <property type="evidence" value="ECO:0007669"/>
    <property type="project" value="TreeGrafter"/>
</dbReference>
<dbReference type="Pfam" id="PF00241">
    <property type="entry name" value="Cofilin_ADF"/>
    <property type="match status" value="2"/>
</dbReference>
<dbReference type="PANTHER" id="PTHR10829">
    <property type="entry name" value="CORTACTIN AND DREBRIN"/>
    <property type="match status" value="1"/>
</dbReference>
<evidence type="ECO:0000256" key="10">
    <source>
        <dbReference type="ARBA" id="ARBA00022949"/>
    </source>
</evidence>
<keyword evidence="10" id="KW-0965">Cell junction</keyword>
<evidence type="ECO:0000256" key="14">
    <source>
        <dbReference type="SAM" id="MobiDB-lite"/>
    </source>
</evidence>
<keyword evidence="8" id="KW-0472">Membrane</keyword>
<dbReference type="GO" id="GO:0014069">
    <property type="term" value="C:postsynaptic density"/>
    <property type="evidence" value="ECO:0007669"/>
    <property type="project" value="TreeGrafter"/>
</dbReference>
<feature type="compositionally biased region" description="Polar residues" evidence="14">
    <location>
        <begin position="260"/>
        <end position="270"/>
    </location>
</feature>
<evidence type="ECO:0000256" key="1">
    <source>
        <dbReference type="ARBA" id="ARBA00004132"/>
    </source>
</evidence>
<dbReference type="Gene3D" id="3.40.20.10">
    <property type="entry name" value="Severin"/>
    <property type="match status" value="1"/>
</dbReference>
<dbReference type="AlphaFoldDB" id="A0AAD8ZJ15"/>
<gene>
    <name evidence="16" type="ORF">P4O66_005475</name>
</gene>
<keyword evidence="17" id="KW-1185">Reference proteome</keyword>
<evidence type="ECO:0000256" key="3">
    <source>
        <dbReference type="ARBA" id="ARBA00004412"/>
    </source>
</evidence>
<feature type="compositionally biased region" description="Polar residues" evidence="14">
    <location>
        <begin position="399"/>
        <end position="417"/>
    </location>
</feature>
<evidence type="ECO:0000256" key="5">
    <source>
        <dbReference type="ARBA" id="ARBA00004466"/>
    </source>
</evidence>
<dbReference type="GO" id="GO:0061003">
    <property type="term" value="P:positive regulation of dendritic spine morphogenesis"/>
    <property type="evidence" value="ECO:0007669"/>
    <property type="project" value="TreeGrafter"/>
</dbReference>
<dbReference type="GO" id="GO:0030136">
    <property type="term" value="C:clathrin-coated vesicle"/>
    <property type="evidence" value="ECO:0007669"/>
    <property type="project" value="UniProtKB-SubCell"/>
</dbReference>
<evidence type="ECO:0000256" key="9">
    <source>
        <dbReference type="ARBA" id="ARBA00022753"/>
    </source>
</evidence>
<dbReference type="GO" id="GO:0030027">
    <property type="term" value="C:lamellipodium"/>
    <property type="evidence" value="ECO:0007669"/>
    <property type="project" value="UniProtKB-SubCell"/>
</dbReference>
<evidence type="ECO:0000256" key="6">
    <source>
        <dbReference type="ARBA" id="ARBA00004510"/>
    </source>
</evidence>
<dbReference type="PROSITE" id="PS51263">
    <property type="entry name" value="ADF_H"/>
    <property type="match status" value="1"/>
</dbReference>
<dbReference type="GO" id="GO:0048812">
    <property type="term" value="P:neuron projection morphogenesis"/>
    <property type="evidence" value="ECO:0007669"/>
    <property type="project" value="TreeGrafter"/>
</dbReference>
<organism evidence="16 17">
    <name type="scientific">Electrophorus voltai</name>
    <dbReference type="NCBI Taxonomy" id="2609070"/>
    <lineage>
        <taxon>Eukaryota</taxon>
        <taxon>Metazoa</taxon>
        <taxon>Chordata</taxon>
        <taxon>Craniata</taxon>
        <taxon>Vertebrata</taxon>
        <taxon>Euteleostomi</taxon>
        <taxon>Actinopterygii</taxon>
        <taxon>Neopterygii</taxon>
        <taxon>Teleostei</taxon>
        <taxon>Ostariophysi</taxon>
        <taxon>Gymnotiformes</taxon>
        <taxon>Gymnotoidei</taxon>
        <taxon>Gymnotidae</taxon>
        <taxon>Electrophorus</taxon>
    </lineage>
</organism>
<evidence type="ECO:0000313" key="17">
    <source>
        <dbReference type="Proteomes" id="UP001239994"/>
    </source>
</evidence>
<evidence type="ECO:0000259" key="15">
    <source>
        <dbReference type="PROSITE" id="PS51263"/>
    </source>
</evidence>
<keyword evidence="12" id="KW-0966">Cell projection</keyword>
<feature type="compositionally biased region" description="Basic and acidic residues" evidence="14">
    <location>
        <begin position="206"/>
        <end position="250"/>
    </location>
</feature>
<dbReference type="GO" id="GO:0001726">
    <property type="term" value="C:ruffle"/>
    <property type="evidence" value="ECO:0007669"/>
    <property type="project" value="UniProtKB-SubCell"/>
</dbReference>
<protein>
    <recommendedName>
        <fullName evidence="15">ADF-H domain-containing protein</fullName>
    </recommendedName>
</protein>
<evidence type="ECO:0000256" key="13">
    <source>
        <dbReference type="ARBA" id="ARBA00034103"/>
    </source>
</evidence>
<dbReference type="PANTHER" id="PTHR10829:SF12">
    <property type="entry name" value="DREBRIN-LIKE PROTEIN"/>
    <property type="match status" value="1"/>
</dbReference>
<dbReference type="GO" id="GO:0070161">
    <property type="term" value="C:anchoring junction"/>
    <property type="evidence" value="ECO:0007669"/>
    <property type="project" value="UniProtKB-SubCell"/>
</dbReference>
<dbReference type="GO" id="GO:0045211">
    <property type="term" value="C:postsynaptic membrane"/>
    <property type="evidence" value="ECO:0007669"/>
    <property type="project" value="TreeGrafter"/>
</dbReference>
<feature type="compositionally biased region" description="Basic and acidic residues" evidence="14">
    <location>
        <begin position="271"/>
        <end position="357"/>
    </location>
</feature>
<proteinExistence type="predicted"/>
<dbReference type="GO" id="GO:0098974">
    <property type="term" value="P:postsynaptic actin cytoskeleton organization"/>
    <property type="evidence" value="ECO:0007669"/>
    <property type="project" value="TreeGrafter"/>
</dbReference>
<dbReference type="GO" id="GO:0030427">
    <property type="term" value="C:site of polarized growth"/>
    <property type="evidence" value="ECO:0007669"/>
    <property type="project" value="TreeGrafter"/>
</dbReference>
<sequence length="426" mass="49303">MAVNLSKNGAALTAAYDEVVKGSTNWALFTYEGNSDNIRVAAKGDGGLEEMMQELNNGKVMYAFCRVQEPSSGVPKFVLINWWSSVFVSVQQSSVCVRVQWSSVFTGEGVKVVRKGMCANHVQSMSNFLRGAHVTINARSEDDVEPDVIMDRVAKAAGVNYNFHKESNRFSDTGPCGSVGSLHQKTSAIQEIQSTNKDDFWAQLEREEQSRRRQERNRAEHERKREEEERQAQDAREAAERERRQKERANQIDQQRTHQKTSAIQEIQSTNKDDFWAQLEREEQSRRRQERNRAEHERKREEEERQAQDAREAAERERRQKERANQIDQQRLYETKQEAASRETESQERKQELHQSDTQRAGMRRSQSVQMAHEAAAIISQRKVNPRDVFRQRERSLDTNRTPTTGSQPGKNSSTVSVKREHLYYL</sequence>
<dbReference type="GO" id="GO:0005884">
    <property type="term" value="C:actin filament"/>
    <property type="evidence" value="ECO:0007669"/>
    <property type="project" value="TreeGrafter"/>
</dbReference>
<dbReference type="GO" id="GO:0030864">
    <property type="term" value="C:cortical actin cytoskeleton"/>
    <property type="evidence" value="ECO:0007669"/>
    <property type="project" value="TreeGrafter"/>
</dbReference>
<dbReference type="EMBL" id="JAROKS010000010">
    <property type="protein sequence ID" value="KAK1800339.1"/>
    <property type="molecule type" value="Genomic_DNA"/>
</dbReference>
<evidence type="ECO:0000256" key="7">
    <source>
        <dbReference type="ARBA" id="ARBA00004544"/>
    </source>
</evidence>
<evidence type="ECO:0000313" key="16">
    <source>
        <dbReference type="EMBL" id="KAK1800339.1"/>
    </source>
</evidence>
<dbReference type="InterPro" id="IPR029006">
    <property type="entry name" value="ADF-H/Gelsolin-like_dom_sf"/>
</dbReference>
<dbReference type="SMART" id="SM00102">
    <property type="entry name" value="ADF"/>
    <property type="match status" value="1"/>
</dbReference>
<evidence type="ECO:0000256" key="12">
    <source>
        <dbReference type="ARBA" id="ARBA00023273"/>
    </source>
</evidence>
<dbReference type="SUPFAM" id="SSF55753">
    <property type="entry name" value="Actin depolymerizing proteins"/>
    <property type="match status" value="1"/>
</dbReference>
<keyword evidence="8" id="KW-1003">Cell membrane</keyword>
<dbReference type="GO" id="GO:0051015">
    <property type="term" value="F:actin filament binding"/>
    <property type="evidence" value="ECO:0007669"/>
    <property type="project" value="TreeGrafter"/>
</dbReference>
<evidence type="ECO:0000256" key="2">
    <source>
        <dbReference type="ARBA" id="ARBA00004282"/>
    </source>
</evidence>
<dbReference type="CDD" id="cd11281">
    <property type="entry name" value="ADF_drebrin_like"/>
    <property type="match status" value="1"/>
</dbReference>